<name>A0AAN7ZLF0_9COLE</name>
<accession>A0AAN7ZLF0</accession>
<sequence>MTAEEPPILNHFANNNDITGDNNVIQPLYNSTTQAVTNDNNLDTQIGEINSNIIETINEYSLNEENMLINDNYSHNKVINNSCVDNSRPKMENLKKCENGDENLNCSTNSLVSDNLSSPMQTSTDVFLDSEILSTDAASNDSHSPKSTEKKADAQSNLLEIKRFNEFCLTYNQSGLYASNENVSNAKSDQSLLNSAESCDSSPLHKINRDYKKPPKKYKSKKHFGVKTLQSIFSRHDGYSDISSTASELDDITKSVDAAEKQEDQSYTEDVSFKNGTSETCPQFEENLHHFLSETFSKNFSSLDSNASITINKSTGTKKFFKLNGQHLRIGKALRLCPNDELGDKAGSDNDQKKDKLLARYVYNSNLVSVDGIGDPDFGTPV</sequence>
<proteinExistence type="predicted"/>
<comment type="caution">
    <text evidence="1">The sequence shown here is derived from an EMBL/GenBank/DDBJ whole genome shotgun (WGS) entry which is preliminary data.</text>
</comment>
<evidence type="ECO:0000313" key="1">
    <source>
        <dbReference type="EMBL" id="KAK5646867.1"/>
    </source>
</evidence>
<gene>
    <name evidence="1" type="ORF">RI129_005331</name>
</gene>
<organism evidence="1 2">
    <name type="scientific">Pyrocoelia pectoralis</name>
    <dbReference type="NCBI Taxonomy" id="417401"/>
    <lineage>
        <taxon>Eukaryota</taxon>
        <taxon>Metazoa</taxon>
        <taxon>Ecdysozoa</taxon>
        <taxon>Arthropoda</taxon>
        <taxon>Hexapoda</taxon>
        <taxon>Insecta</taxon>
        <taxon>Pterygota</taxon>
        <taxon>Neoptera</taxon>
        <taxon>Endopterygota</taxon>
        <taxon>Coleoptera</taxon>
        <taxon>Polyphaga</taxon>
        <taxon>Elateriformia</taxon>
        <taxon>Elateroidea</taxon>
        <taxon>Lampyridae</taxon>
        <taxon>Lampyrinae</taxon>
        <taxon>Pyrocoelia</taxon>
    </lineage>
</organism>
<protein>
    <submittedName>
        <fullName evidence="1">Uncharacterized protein</fullName>
    </submittedName>
</protein>
<reference evidence="1 2" key="1">
    <citation type="journal article" date="2024" name="Insects">
        <title>An Improved Chromosome-Level Genome Assembly of the Firefly Pyrocoelia pectoralis.</title>
        <authorList>
            <person name="Fu X."/>
            <person name="Meyer-Rochow V.B."/>
            <person name="Ballantyne L."/>
            <person name="Zhu X."/>
        </authorList>
    </citation>
    <scope>NUCLEOTIDE SEQUENCE [LARGE SCALE GENOMIC DNA]</scope>
    <source>
        <strain evidence="1">XCY_ONT2</strain>
    </source>
</reference>
<evidence type="ECO:0000313" key="2">
    <source>
        <dbReference type="Proteomes" id="UP001329430"/>
    </source>
</evidence>
<keyword evidence="2" id="KW-1185">Reference proteome</keyword>
<dbReference type="AlphaFoldDB" id="A0AAN7ZLF0"/>
<dbReference type="Proteomes" id="UP001329430">
    <property type="component" value="Chromosome 3"/>
</dbReference>
<dbReference type="EMBL" id="JAVRBK010000003">
    <property type="protein sequence ID" value="KAK5646867.1"/>
    <property type="molecule type" value="Genomic_DNA"/>
</dbReference>